<name>A0AAN5S070_MORMO</name>
<proteinExistence type="predicted"/>
<organism evidence="3 4">
    <name type="scientific">Morganella morganii</name>
    <name type="common">Proteus morganii</name>
    <dbReference type="NCBI Taxonomy" id="582"/>
    <lineage>
        <taxon>Bacteria</taxon>
        <taxon>Pseudomonadati</taxon>
        <taxon>Pseudomonadota</taxon>
        <taxon>Gammaproteobacteria</taxon>
        <taxon>Enterobacterales</taxon>
        <taxon>Morganellaceae</taxon>
        <taxon>Morganella</taxon>
    </lineage>
</organism>
<evidence type="ECO:0000313" key="4">
    <source>
        <dbReference type="Proteomes" id="UP000865968"/>
    </source>
</evidence>
<reference evidence="3" key="1">
    <citation type="journal article" date="2018" name="Genome Biol.">
        <title>SKESA: strategic k-mer extension for scrupulous assemblies.</title>
        <authorList>
            <person name="Souvorov A."/>
            <person name="Agarwala R."/>
            <person name="Lipman D.J."/>
        </authorList>
    </citation>
    <scope>NUCLEOTIDE SEQUENCE</scope>
    <source>
        <strain evidence="3">Morganella morganii ARLG-3209</strain>
    </source>
</reference>
<dbReference type="InterPro" id="IPR009228">
    <property type="entry name" value="Capsid_scaffold_GpO"/>
</dbReference>
<reference evidence="3" key="2">
    <citation type="submission" date="2020-10" db="EMBL/GenBank/DDBJ databases">
        <authorList>
            <consortium name="NCBI Pathogen Detection Project"/>
        </authorList>
    </citation>
    <scope>NUCLEOTIDE SEQUENCE</scope>
    <source>
        <strain evidence="3">Morganella morganii ARLG-3209</strain>
    </source>
</reference>
<evidence type="ECO:0000313" key="3">
    <source>
        <dbReference type="EMBL" id="HAT3809364.1"/>
    </source>
</evidence>
<comment type="caution">
    <text evidence="3">The sequence shown here is derived from an EMBL/GenBank/DDBJ whole genome shotgun (WGS) entry which is preliminary data.</text>
</comment>
<gene>
    <name evidence="3" type="ORF">I8608_002223</name>
</gene>
<protein>
    <submittedName>
        <fullName evidence="3">Phage capsid protein</fullName>
    </submittedName>
</protein>
<evidence type="ECO:0000256" key="2">
    <source>
        <dbReference type="SAM" id="MobiDB-lite"/>
    </source>
</evidence>
<dbReference type="AlphaFoldDB" id="A0AAN5S070"/>
<evidence type="ECO:0000256" key="1">
    <source>
        <dbReference type="SAM" id="Coils"/>
    </source>
</evidence>
<dbReference type="EMBL" id="DACSWI010000006">
    <property type="protein sequence ID" value="HAT3809364.1"/>
    <property type="molecule type" value="Genomic_DNA"/>
</dbReference>
<sequence>MSQLKTTWLCIATEGDTVDGRIIERQDIIDVVELYNPALYTALIWPEHNHDADPMGEVAELMAEDDENGTLHLFAKLIPFINLIEANSRNDFLFTSVEFTEDGNFRGTGKSYLEGLGVTNEPASVGTTRLKFYSNQKRNRKMPLDTSWRKKFNIADPEPAPEPQPAPAPADDAKLQELAQALAAAENKIAELEKQLADTQQDVTEVQEDVDTVKEVVDTEEFARLRDNLPDITKNFSKLNQVASRTPSRNPQGNKNERFNFL</sequence>
<keyword evidence="1" id="KW-0175">Coiled coil</keyword>
<dbReference type="Gene3D" id="1.20.5.340">
    <property type="match status" value="1"/>
</dbReference>
<feature type="compositionally biased region" description="Polar residues" evidence="2">
    <location>
        <begin position="241"/>
        <end position="254"/>
    </location>
</feature>
<accession>A0AAN5S070</accession>
<dbReference type="Proteomes" id="UP000865968">
    <property type="component" value="Unassembled WGS sequence"/>
</dbReference>
<feature type="coiled-coil region" evidence="1">
    <location>
        <begin position="175"/>
        <end position="216"/>
    </location>
</feature>
<feature type="region of interest" description="Disordered" evidence="2">
    <location>
        <begin position="241"/>
        <end position="262"/>
    </location>
</feature>
<dbReference type="Pfam" id="PF05929">
    <property type="entry name" value="Phage_GPO"/>
    <property type="match status" value="1"/>
</dbReference>